<name>A0A7Y6Q3U8_9HYPH</name>
<organism evidence="1 2">
    <name type="scientific">Ensifer oleiphilus</name>
    <dbReference type="NCBI Taxonomy" id="2742698"/>
    <lineage>
        <taxon>Bacteria</taxon>
        <taxon>Pseudomonadati</taxon>
        <taxon>Pseudomonadota</taxon>
        <taxon>Alphaproteobacteria</taxon>
        <taxon>Hyphomicrobiales</taxon>
        <taxon>Rhizobiaceae</taxon>
        <taxon>Sinorhizobium/Ensifer group</taxon>
        <taxon>Ensifer</taxon>
    </lineage>
</organism>
<keyword evidence="2" id="KW-1185">Reference proteome</keyword>
<sequence>MNDSEFCEHLEIEVTVLEVWVEQRWLVPRRADSGWIFEEDDLARARLIQDLTGPMGVNDDGVDVAMQLLDQIHGLRGRLGALMTAIRSQDPDVQRLILSRVDDE</sequence>
<evidence type="ECO:0000313" key="2">
    <source>
        <dbReference type="Proteomes" id="UP000520198"/>
    </source>
</evidence>
<dbReference type="EMBL" id="JABWDU010000002">
    <property type="protein sequence ID" value="NVD38592.1"/>
    <property type="molecule type" value="Genomic_DNA"/>
</dbReference>
<proteinExistence type="predicted"/>
<gene>
    <name evidence="1" type="ORF">HT585_06995</name>
</gene>
<evidence type="ECO:0000313" key="1">
    <source>
        <dbReference type="EMBL" id="NVD38592.1"/>
    </source>
</evidence>
<reference evidence="1 2" key="1">
    <citation type="submission" date="2020-06" db="EMBL/GenBank/DDBJ databases">
        <authorList>
            <person name="Grouzdev D.S."/>
        </authorList>
    </citation>
    <scope>NUCLEOTIDE SEQUENCE [LARGE SCALE GENOMIC DNA]</scope>
    <source>
        <strain evidence="1 2">HO-A22</strain>
    </source>
</reference>
<dbReference type="Gene3D" id="1.10.1660.10">
    <property type="match status" value="1"/>
</dbReference>
<comment type="caution">
    <text evidence="1">The sequence shown here is derived from an EMBL/GenBank/DDBJ whole genome shotgun (WGS) entry which is preliminary data.</text>
</comment>
<dbReference type="RefSeq" id="WP_176352251.1">
    <property type="nucleotide sequence ID" value="NZ_JABWDU010000002.1"/>
</dbReference>
<dbReference type="AlphaFoldDB" id="A0A7Y6Q3U8"/>
<accession>A0A7Y6Q3U8</accession>
<dbReference type="Pfam" id="PF13591">
    <property type="entry name" value="MerR_2"/>
    <property type="match status" value="1"/>
</dbReference>
<protein>
    <submittedName>
        <fullName evidence="1">MerR family transcriptional regulator</fullName>
    </submittedName>
</protein>
<dbReference type="Proteomes" id="UP000520198">
    <property type="component" value="Unassembled WGS sequence"/>
</dbReference>